<evidence type="ECO:0000313" key="2">
    <source>
        <dbReference type="EMBL" id="GAA0914563.1"/>
    </source>
</evidence>
<dbReference type="Proteomes" id="UP001501005">
    <property type="component" value="Unassembled WGS sequence"/>
</dbReference>
<dbReference type="Gene3D" id="3.40.50.2000">
    <property type="entry name" value="Glycogen Phosphorylase B"/>
    <property type="match status" value="2"/>
</dbReference>
<accession>A0ABN1NQ23</accession>
<dbReference type="SUPFAM" id="SSF53756">
    <property type="entry name" value="UDP-Glycosyltransferase/glycogen phosphorylase"/>
    <property type="match status" value="1"/>
</dbReference>
<dbReference type="Pfam" id="PF13692">
    <property type="entry name" value="Glyco_trans_1_4"/>
    <property type="match status" value="1"/>
</dbReference>
<protein>
    <recommendedName>
        <fullName evidence="4">Glycosyl transferase</fullName>
    </recommendedName>
</protein>
<dbReference type="PANTHER" id="PTHR46401">
    <property type="entry name" value="GLYCOSYLTRANSFERASE WBBK-RELATED"/>
    <property type="match status" value="1"/>
</dbReference>
<gene>
    <name evidence="2" type="ORF">GCM10009549_29090</name>
</gene>
<evidence type="ECO:0008006" key="4">
    <source>
        <dbReference type="Google" id="ProtNLM"/>
    </source>
</evidence>
<evidence type="ECO:0000256" key="1">
    <source>
        <dbReference type="ARBA" id="ARBA00022679"/>
    </source>
</evidence>
<reference evidence="2 3" key="1">
    <citation type="journal article" date="2019" name="Int. J. Syst. Evol. Microbiol.">
        <title>The Global Catalogue of Microorganisms (GCM) 10K type strain sequencing project: providing services to taxonomists for standard genome sequencing and annotation.</title>
        <authorList>
            <consortium name="The Broad Institute Genomics Platform"/>
            <consortium name="The Broad Institute Genome Sequencing Center for Infectious Disease"/>
            <person name="Wu L."/>
            <person name="Ma J."/>
        </authorList>
    </citation>
    <scope>NUCLEOTIDE SEQUENCE [LARGE SCALE GENOMIC DNA]</scope>
    <source>
        <strain evidence="2 3">JCM 10673</strain>
    </source>
</reference>
<dbReference type="CDD" id="cd03801">
    <property type="entry name" value="GT4_PimA-like"/>
    <property type="match status" value="1"/>
</dbReference>
<organism evidence="2 3">
    <name type="scientific">Streptomyces thermoalcalitolerans</name>
    <dbReference type="NCBI Taxonomy" id="65605"/>
    <lineage>
        <taxon>Bacteria</taxon>
        <taxon>Bacillati</taxon>
        <taxon>Actinomycetota</taxon>
        <taxon>Actinomycetes</taxon>
        <taxon>Kitasatosporales</taxon>
        <taxon>Streptomycetaceae</taxon>
        <taxon>Streptomyces</taxon>
    </lineage>
</organism>
<evidence type="ECO:0000313" key="3">
    <source>
        <dbReference type="Proteomes" id="UP001501005"/>
    </source>
</evidence>
<dbReference type="EMBL" id="BAAAHG010000020">
    <property type="protein sequence ID" value="GAA0914563.1"/>
    <property type="molecule type" value="Genomic_DNA"/>
</dbReference>
<keyword evidence="1" id="KW-0808">Transferase</keyword>
<comment type="caution">
    <text evidence="2">The sequence shown here is derived from an EMBL/GenBank/DDBJ whole genome shotgun (WGS) entry which is preliminary data.</text>
</comment>
<sequence length="339" mass="37848">MIASVVRVPWHTAHSGYDRLLDHLPEVRRITPPTGALTAKAARRARRLLARHCPLPFYPAEHFATDVRLLASRQPAHVLYGDEQYWFSRRRLGPTVVTYHQPPARLRHRLPPTGWRKLAQSADHIVVLDPHQQAFFTDLMPADRVHLVPHGIDTTAFRPAGEPATSRPLVLTVGWWLRDWEVLDAVHERLHRRHRDSIELIVVTRQAHTRPWHPAAHVLEGITEQTLTALYRRAAVLLLPLLDATANNALLEAMACGTPVVATDVGGIPHYAGQSRAAWLTPPGDAAAAAEAVETILTETGTAAHTVRRAAARERAELFAWPVVAGQMRGVYRLLQEGR</sequence>
<name>A0ABN1NQ23_9ACTN</name>
<keyword evidence="3" id="KW-1185">Reference proteome</keyword>
<proteinExistence type="predicted"/>
<dbReference type="RefSeq" id="WP_067399951.1">
    <property type="nucleotide sequence ID" value="NZ_BAAAHG010000020.1"/>
</dbReference>
<dbReference type="PANTHER" id="PTHR46401:SF2">
    <property type="entry name" value="GLYCOSYLTRANSFERASE WBBK-RELATED"/>
    <property type="match status" value="1"/>
</dbReference>